<protein>
    <submittedName>
        <fullName evidence="2">Chondroitin proteoglycan 4 domain-containing protein</fullName>
    </submittedName>
</protein>
<reference evidence="2" key="1">
    <citation type="submission" date="2023-03" db="UniProtKB">
        <authorList>
            <consortium name="WormBaseParasite"/>
        </authorList>
    </citation>
    <scope>IDENTIFICATION</scope>
</reference>
<dbReference type="PANTHER" id="PTHR37442:SF1">
    <property type="entry name" value="CHONDROITIN PROTEOGLYCAN 4 DOMAIN-CONTAINING PROTEIN"/>
    <property type="match status" value="1"/>
</dbReference>
<evidence type="ECO:0000313" key="1">
    <source>
        <dbReference type="Proteomes" id="UP000036681"/>
    </source>
</evidence>
<sequence>ARPQVGVSIAKATVRTASGDSQQCFVRSSTEQPHTYSELGGAFCGPLDSFVCVPLPTQSASAMILRVVVLHVTALLVYAQIPQQPAVATSSTCLNGCLQDGSLIFAASNLRNFEKIIINIEQFCSTYEQLVKCTASCSEADRDELARRAALSEYICKEKIEEFRLVRECIQSQDTETVNQCANECGHAAGATIQLDSSPSAAVNPFAFFDSISPICRTLECTVKCSIAESNKKCAGSGDIFRDIGAKQVLDANERLRNDLDNSSSPVAGQLAKIYLEALPEECAYIVDPVKYNTMFAEHEEELGSEMVTETASVEDFNMPTTTSPKSQPGDIWATVAVDDTISDRVSTRIVELEIETSGTQRPISPDRFLTEHVTTGSSVEATTTAFTFELVNEPEIPIGPPSFEPAKEDSSHEIVTAIAQPETPVQIQIQPVPNQSNVEHIPEVDEPNEPIANSMTPEFDQQWPSSTMPDIKAIESTTADATVVSTTQKVAEHMPTEEVHDVAMATSSNEAERTIMIVNDESEIANNEVRDEHHEAQQQKTNGAMKSTPVGFAFVALTLLFAF</sequence>
<dbReference type="Proteomes" id="UP000036681">
    <property type="component" value="Unplaced"/>
</dbReference>
<dbReference type="InterPro" id="IPR053123">
    <property type="entry name" value="CPG4-like"/>
</dbReference>
<accession>A0A9J2P203</accession>
<proteinExistence type="predicted"/>
<dbReference type="WBParaSite" id="ALUE_0000386001-mRNA-1">
    <property type="protein sequence ID" value="ALUE_0000386001-mRNA-1"/>
    <property type="gene ID" value="ALUE_0000386001"/>
</dbReference>
<organism evidence="1 2">
    <name type="scientific">Ascaris lumbricoides</name>
    <name type="common">Giant roundworm</name>
    <dbReference type="NCBI Taxonomy" id="6252"/>
    <lineage>
        <taxon>Eukaryota</taxon>
        <taxon>Metazoa</taxon>
        <taxon>Ecdysozoa</taxon>
        <taxon>Nematoda</taxon>
        <taxon>Chromadorea</taxon>
        <taxon>Rhabditida</taxon>
        <taxon>Spirurina</taxon>
        <taxon>Ascaridomorpha</taxon>
        <taxon>Ascaridoidea</taxon>
        <taxon>Ascarididae</taxon>
        <taxon>Ascaris</taxon>
    </lineage>
</organism>
<name>A0A9J2P203_ASCLU</name>
<dbReference type="AlphaFoldDB" id="A0A9J2P203"/>
<dbReference type="PANTHER" id="PTHR37442">
    <property type="entry name" value="F18A1.7 PROTEIN-RELATED"/>
    <property type="match status" value="1"/>
</dbReference>
<evidence type="ECO:0000313" key="2">
    <source>
        <dbReference type="WBParaSite" id="ALUE_0000386001-mRNA-1"/>
    </source>
</evidence>
<keyword evidence="1" id="KW-1185">Reference proteome</keyword>